<reference evidence="2" key="2">
    <citation type="submission" date="2020-06" db="EMBL/GenBank/DDBJ databases">
        <title>Helianthus annuus Genome sequencing and assembly Release 2.</title>
        <authorList>
            <person name="Gouzy J."/>
            <person name="Langlade N."/>
            <person name="Munos S."/>
        </authorList>
    </citation>
    <scope>NUCLEOTIDE SEQUENCE</scope>
    <source>
        <tissue evidence="2">Leaves</tissue>
    </source>
</reference>
<organism evidence="2 3">
    <name type="scientific">Helianthus annuus</name>
    <name type="common">Common sunflower</name>
    <dbReference type="NCBI Taxonomy" id="4232"/>
    <lineage>
        <taxon>Eukaryota</taxon>
        <taxon>Viridiplantae</taxon>
        <taxon>Streptophyta</taxon>
        <taxon>Embryophyta</taxon>
        <taxon>Tracheophyta</taxon>
        <taxon>Spermatophyta</taxon>
        <taxon>Magnoliopsida</taxon>
        <taxon>eudicotyledons</taxon>
        <taxon>Gunneridae</taxon>
        <taxon>Pentapetalae</taxon>
        <taxon>asterids</taxon>
        <taxon>campanulids</taxon>
        <taxon>Asterales</taxon>
        <taxon>Asteraceae</taxon>
        <taxon>Asteroideae</taxon>
        <taxon>Heliantheae alliance</taxon>
        <taxon>Heliantheae</taxon>
        <taxon>Helianthus</taxon>
    </lineage>
</organism>
<keyword evidence="3" id="KW-1185">Reference proteome</keyword>
<comment type="caution">
    <text evidence="2">The sequence shown here is derived from an EMBL/GenBank/DDBJ whole genome shotgun (WGS) entry which is preliminary data.</text>
</comment>
<keyword evidence="1" id="KW-0472">Membrane</keyword>
<dbReference type="AlphaFoldDB" id="A0A9K3HSI6"/>
<keyword evidence="1" id="KW-0812">Transmembrane</keyword>
<sequence>MSYLRVLFDYHVVFYIHSSTMMCLKFLWIVMVWILCFIDLHSVICGFLVCFMAKIVVFYDFVHFVGKIDFVAEPHPIYTHIYCIRRKYKMR</sequence>
<feature type="transmembrane region" description="Helical" evidence="1">
    <location>
        <begin position="40"/>
        <end position="62"/>
    </location>
</feature>
<dbReference type="Proteomes" id="UP000215914">
    <property type="component" value="Unassembled WGS sequence"/>
</dbReference>
<proteinExistence type="predicted"/>
<evidence type="ECO:0000313" key="3">
    <source>
        <dbReference type="Proteomes" id="UP000215914"/>
    </source>
</evidence>
<feature type="transmembrane region" description="Helical" evidence="1">
    <location>
        <begin position="12"/>
        <end position="34"/>
    </location>
</feature>
<reference evidence="2" key="1">
    <citation type="journal article" date="2017" name="Nature">
        <title>The sunflower genome provides insights into oil metabolism, flowering and Asterid evolution.</title>
        <authorList>
            <person name="Badouin H."/>
            <person name="Gouzy J."/>
            <person name="Grassa C.J."/>
            <person name="Murat F."/>
            <person name="Staton S.E."/>
            <person name="Cottret L."/>
            <person name="Lelandais-Briere C."/>
            <person name="Owens G.L."/>
            <person name="Carrere S."/>
            <person name="Mayjonade B."/>
            <person name="Legrand L."/>
            <person name="Gill N."/>
            <person name="Kane N.C."/>
            <person name="Bowers J.E."/>
            <person name="Hubner S."/>
            <person name="Bellec A."/>
            <person name="Berard A."/>
            <person name="Berges H."/>
            <person name="Blanchet N."/>
            <person name="Boniface M.C."/>
            <person name="Brunel D."/>
            <person name="Catrice O."/>
            <person name="Chaidir N."/>
            <person name="Claudel C."/>
            <person name="Donnadieu C."/>
            <person name="Faraut T."/>
            <person name="Fievet G."/>
            <person name="Helmstetter N."/>
            <person name="King M."/>
            <person name="Knapp S.J."/>
            <person name="Lai Z."/>
            <person name="Le Paslier M.C."/>
            <person name="Lippi Y."/>
            <person name="Lorenzon L."/>
            <person name="Mandel J.R."/>
            <person name="Marage G."/>
            <person name="Marchand G."/>
            <person name="Marquand E."/>
            <person name="Bret-Mestries E."/>
            <person name="Morien E."/>
            <person name="Nambeesan S."/>
            <person name="Nguyen T."/>
            <person name="Pegot-Espagnet P."/>
            <person name="Pouilly N."/>
            <person name="Raftis F."/>
            <person name="Sallet E."/>
            <person name="Schiex T."/>
            <person name="Thomas J."/>
            <person name="Vandecasteele C."/>
            <person name="Vares D."/>
            <person name="Vear F."/>
            <person name="Vautrin S."/>
            <person name="Crespi M."/>
            <person name="Mangin B."/>
            <person name="Burke J.M."/>
            <person name="Salse J."/>
            <person name="Munos S."/>
            <person name="Vincourt P."/>
            <person name="Rieseberg L.H."/>
            <person name="Langlade N.B."/>
        </authorList>
    </citation>
    <scope>NUCLEOTIDE SEQUENCE</scope>
    <source>
        <tissue evidence="2">Leaves</tissue>
    </source>
</reference>
<name>A0A9K3HSI6_HELAN</name>
<evidence type="ECO:0000313" key="2">
    <source>
        <dbReference type="EMBL" id="KAF5783490.1"/>
    </source>
</evidence>
<accession>A0A9K3HSI6</accession>
<gene>
    <name evidence="2" type="ORF">HanXRQr2_Chr11g0508551</name>
</gene>
<dbReference type="Gramene" id="mRNA:HanXRQr2_Chr11g0508551">
    <property type="protein sequence ID" value="mRNA:HanXRQr2_Chr11g0508551"/>
    <property type="gene ID" value="HanXRQr2_Chr11g0508551"/>
</dbReference>
<keyword evidence="1" id="KW-1133">Transmembrane helix</keyword>
<dbReference type="EMBL" id="MNCJ02000326">
    <property type="protein sequence ID" value="KAF5783490.1"/>
    <property type="molecule type" value="Genomic_DNA"/>
</dbReference>
<protein>
    <submittedName>
        <fullName evidence="2">Uncharacterized protein</fullName>
    </submittedName>
</protein>
<evidence type="ECO:0000256" key="1">
    <source>
        <dbReference type="SAM" id="Phobius"/>
    </source>
</evidence>